<evidence type="ECO:0000256" key="3">
    <source>
        <dbReference type="ARBA" id="ARBA00022452"/>
    </source>
</evidence>
<keyword evidence="4 7" id="KW-0812">Transmembrane</keyword>
<dbReference type="SUPFAM" id="SSF56935">
    <property type="entry name" value="Porins"/>
    <property type="match status" value="1"/>
</dbReference>
<evidence type="ECO:0000256" key="8">
    <source>
        <dbReference type="SAM" id="SignalP"/>
    </source>
</evidence>
<dbReference type="RefSeq" id="WP_039475498.1">
    <property type="nucleotide sequence ID" value="NZ_JSYN01000011.1"/>
</dbReference>
<evidence type="ECO:0000259" key="9">
    <source>
        <dbReference type="Pfam" id="PF07715"/>
    </source>
</evidence>
<keyword evidence="11" id="KW-1185">Reference proteome</keyword>
<evidence type="ECO:0000256" key="1">
    <source>
        <dbReference type="ARBA" id="ARBA00004571"/>
    </source>
</evidence>
<dbReference type="NCBIfam" id="TIGR04056">
    <property type="entry name" value="OMP_RagA_SusC"/>
    <property type="match status" value="1"/>
</dbReference>
<dbReference type="AlphaFoldDB" id="A0A0C1DJB4"/>
<dbReference type="Proteomes" id="UP000031246">
    <property type="component" value="Unassembled WGS sequence"/>
</dbReference>
<dbReference type="Pfam" id="PF07715">
    <property type="entry name" value="Plug"/>
    <property type="match status" value="1"/>
</dbReference>
<gene>
    <name evidence="10" type="ORF">OC25_10530</name>
</gene>
<dbReference type="OrthoDB" id="9768177at2"/>
<dbReference type="InterPro" id="IPR023996">
    <property type="entry name" value="TonB-dep_OMP_SusC/RagA"/>
</dbReference>
<keyword evidence="3 7" id="KW-1134">Transmembrane beta strand</keyword>
<dbReference type="NCBIfam" id="TIGR04057">
    <property type="entry name" value="SusC_RagA_signa"/>
    <property type="match status" value="1"/>
</dbReference>
<evidence type="ECO:0000256" key="5">
    <source>
        <dbReference type="ARBA" id="ARBA00023136"/>
    </source>
</evidence>
<dbReference type="EMBL" id="JSYN01000011">
    <property type="protein sequence ID" value="KIA94040.1"/>
    <property type="molecule type" value="Genomic_DNA"/>
</dbReference>
<keyword evidence="6 7" id="KW-0998">Cell outer membrane</keyword>
<evidence type="ECO:0000256" key="6">
    <source>
        <dbReference type="ARBA" id="ARBA00023237"/>
    </source>
</evidence>
<comment type="subcellular location">
    <subcellularLocation>
        <location evidence="1 7">Cell outer membrane</location>
        <topology evidence="1 7">Multi-pass membrane protein</topology>
    </subcellularLocation>
</comment>
<dbReference type="InterPro" id="IPR037066">
    <property type="entry name" value="Plug_dom_sf"/>
</dbReference>
<dbReference type="Gene3D" id="2.60.40.1120">
    <property type="entry name" value="Carboxypeptidase-like, regulatory domain"/>
    <property type="match status" value="1"/>
</dbReference>
<protein>
    <submittedName>
        <fullName evidence="10">Membrane protein</fullName>
    </submittedName>
</protein>
<keyword evidence="8" id="KW-0732">Signal</keyword>
<feature type="chain" id="PRO_5002143569" evidence="8">
    <location>
        <begin position="34"/>
        <end position="1089"/>
    </location>
</feature>
<comment type="caution">
    <text evidence="10">The sequence shown here is derived from an EMBL/GenBank/DDBJ whole genome shotgun (WGS) entry which is preliminary data.</text>
</comment>
<feature type="domain" description="TonB-dependent receptor plug" evidence="9">
    <location>
        <begin position="140"/>
        <end position="245"/>
    </location>
</feature>
<evidence type="ECO:0000313" key="10">
    <source>
        <dbReference type="EMBL" id="KIA94040.1"/>
    </source>
</evidence>
<dbReference type="Gene3D" id="2.40.170.20">
    <property type="entry name" value="TonB-dependent receptor, beta-barrel domain"/>
    <property type="match status" value="1"/>
</dbReference>
<dbReference type="InterPro" id="IPR023997">
    <property type="entry name" value="TonB-dep_OMP_SusC/RagA_CS"/>
</dbReference>
<dbReference type="Gene3D" id="2.170.130.10">
    <property type="entry name" value="TonB-dependent receptor, plug domain"/>
    <property type="match status" value="1"/>
</dbReference>
<dbReference type="Pfam" id="PF13715">
    <property type="entry name" value="CarbopepD_reg_2"/>
    <property type="match status" value="1"/>
</dbReference>
<dbReference type="GO" id="GO:0009279">
    <property type="term" value="C:cell outer membrane"/>
    <property type="evidence" value="ECO:0007669"/>
    <property type="project" value="UniProtKB-SubCell"/>
</dbReference>
<evidence type="ECO:0000313" key="11">
    <source>
        <dbReference type="Proteomes" id="UP000031246"/>
    </source>
</evidence>
<dbReference type="InterPro" id="IPR012910">
    <property type="entry name" value="Plug_dom"/>
</dbReference>
<evidence type="ECO:0000256" key="4">
    <source>
        <dbReference type="ARBA" id="ARBA00022692"/>
    </source>
</evidence>
<dbReference type="InterPro" id="IPR036942">
    <property type="entry name" value="Beta-barrel_TonB_sf"/>
</dbReference>
<comment type="similarity">
    <text evidence="7">Belongs to the TonB-dependent receptor family.</text>
</comment>
<keyword evidence="2 7" id="KW-0813">Transport</keyword>
<dbReference type="InterPro" id="IPR039426">
    <property type="entry name" value="TonB-dep_rcpt-like"/>
</dbReference>
<accession>A0A0C1DJB4</accession>
<keyword evidence="5 7" id="KW-0472">Membrane</keyword>
<name>A0A0C1DJB4_9SPHI</name>
<dbReference type="InterPro" id="IPR008969">
    <property type="entry name" value="CarboxyPept-like_regulatory"/>
</dbReference>
<evidence type="ECO:0000256" key="7">
    <source>
        <dbReference type="PROSITE-ProRule" id="PRU01360"/>
    </source>
</evidence>
<sequence length="1089" mass="118238">MTSFFFTASMKSACRKLLLPVGLLAACSPAAMASGNSKLVPATELNNRFATINGTVTDEKGQPLPGVSVYDKQTKKTTSTDGNGKFSIEANNGATLVFSFVGFDTQEVIVSGNKTINIKLKESSNTLNEVVAIGYQKIRKSDVTGAISSVKASELNLTSPTVGQALVGKVAGVQVSQTSGAPYSGTKIRVRGIGSINASSDPLYVIDGYPAGNNVAINPEDIETIDILKDAASAAIYGSRASGGVVLITTKRGKDGKGHFEYDVQGGISQLAKKVKLLDANQFIQLLIDGRNNAYKDLWVNAGKTWNDAMYSDNNATRIANVGNGSSVSIPADLYNFSTQQAIPAAYNTDWQDELYRNAAFQRHNLSFSGGNKDVKYFLSGGYQDNDGIVTNTNQKVINFRGNIDGNVSERLHVGANISYTQNNNREVREGRYDLSPMMSALIYLPYLPARDANGNPIQFGMGALASQYGIQNPENPLATVEQLKITRKGDRSTYNANATYKIIDGLDFKANLGTQTYSEKYDFYLPTSLSNGNNRPYSNESIAAATAVAQNLKQIDQLAEFTLNYNKTFGKHKLDVLAGYSAQKTTSDLIKVSAKGFQNDNIGEITDKGADPSFFALDAASKTANTLLSYFGRFSYNYAGKYFLTGSFRRDGSSRFGPLNKYGNFPSVAAGWNLSDEDFYKDFLGERSTVKLRASWGLSGNNNIPNYRTAQEMSAPGGVVFGNAISTAIWPNAIQDPKLGWESTSQYNFGTDIGLFNNRLNIIANYYLSYSYNLLFNQPISAVSGTSSILTNLADSKIRNKGFDVQIDGRIIQNQDFTLGLSGNIAVNRNKVLNMGGASTILTNGAERSYLTHITQEGQPVGMFYGFKVLGRITADNLGKVAPSSASTNPAKIGDLYFQDTDGNGVVNDADKTVIGTPYPKFTYGFALNTSYKTFDLRASFNGSYGNQVLDGQDYYLYNFEGSGNQYVDVADRYRNEANPGSGLNYRPSRAGTQSNSTRLSSFYIQDGSYFRCTNITLGYSFPKSLANAIKLTNIRIYASVDNAFTITDYKGYNPEVDYSGGSNLTPGVDYGNYPLARAYNLGVKLTF</sequence>
<dbReference type="PROSITE" id="PS52016">
    <property type="entry name" value="TONB_DEPENDENT_REC_3"/>
    <property type="match status" value="1"/>
</dbReference>
<organism evidence="10 11">
    <name type="scientific">Pedobacter kyungheensis</name>
    <dbReference type="NCBI Taxonomy" id="1069985"/>
    <lineage>
        <taxon>Bacteria</taxon>
        <taxon>Pseudomonadati</taxon>
        <taxon>Bacteroidota</taxon>
        <taxon>Sphingobacteriia</taxon>
        <taxon>Sphingobacteriales</taxon>
        <taxon>Sphingobacteriaceae</taxon>
        <taxon>Pedobacter</taxon>
    </lineage>
</organism>
<evidence type="ECO:0000256" key="2">
    <source>
        <dbReference type="ARBA" id="ARBA00022448"/>
    </source>
</evidence>
<feature type="signal peptide" evidence="8">
    <location>
        <begin position="1"/>
        <end position="33"/>
    </location>
</feature>
<dbReference type="SUPFAM" id="SSF49464">
    <property type="entry name" value="Carboxypeptidase regulatory domain-like"/>
    <property type="match status" value="1"/>
</dbReference>
<reference evidence="10 11" key="1">
    <citation type="submission" date="2014-10" db="EMBL/GenBank/DDBJ databases">
        <title>Pedobacter Kyungheensis.</title>
        <authorList>
            <person name="Anderson B.M."/>
            <person name="Newman J.D."/>
        </authorList>
    </citation>
    <scope>NUCLEOTIDE SEQUENCE [LARGE SCALE GENOMIC DNA]</scope>
    <source>
        <strain evidence="10 11">KACC 16221</strain>
    </source>
</reference>
<proteinExistence type="inferred from homology"/>